<evidence type="ECO:0000259" key="9">
    <source>
        <dbReference type="PROSITE" id="PS51755"/>
    </source>
</evidence>
<dbReference type="Gene3D" id="3.40.50.2300">
    <property type="match status" value="1"/>
</dbReference>
<evidence type="ECO:0000256" key="4">
    <source>
        <dbReference type="ARBA" id="ARBA00023125"/>
    </source>
</evidence>
<dbReference type="InterPro" id="IPR036388">
    <property type="entry name" value="WH-like_DNA-bd_sf"/>
</dbReference>
<keyword evidence="1 6" id="KW-0597">Phosphoprotein</keyword>
<feature type="modified residue" description="4-aspartylphosphate" evidence="6">
    <location>
        <position position="59"/>
    </location>
</feature>
<dbReference type="GO" id="GO:0006355">
    <property type="term" value="P:regulation of DNA-templated transcription"/>
    <property type="evidence" value="ECO:0007669"/>
    <property type="project" value="InterPro"/>
</dbReference>
<dbReference type="SUPFAM" id="SSF52172">
    <property type="entry name" value="CheY-like"/>
    <property type="match status" value="1"/>
</dbReference>
<dbReference type="GO" id="GO:0032993">
    <property type="term" value="C:protein-DNA complex"/>
    <property type="evidence" value="ECO:0007669"/>
    <property type="project" value="TreeGrafter"/>
</dbReference>
<dbReference type="Pfam" id="PF00486">
    <property type="entry name" value="Trans_reg_C"/>
    <property type="match status" value="1"/>
</dbReference>
<dbReference type="InterPro" id="IPR001789">
    <property type="entry name" value="Sig_transdc_resp-reg_receiver"/>
</dbReference>
<dbReference type="FunFam" id="3.40.50.2300:FF:000001">
    <property type="entry name" value="DNA-binding response regulator PhoB"/>
    <property type="match status" value="1"/>
</dbReference>
<evidence type="ECO:0000256" key="7">
    <source>
        <dbReference type="PROSITE-ProRule" id="PRU01091"/>
    </source>
</evidence>
<dbReference type="Pfam" id="PF00072">
    <property type="entry name" value="Response_reg"/>
    <property type="match status" value="1"/>
</dbReference>
<dbReference type="PROSITE" id="PS50110">
    <property type="entry name" value="RESPONSE_REGULATORY"/>
    <property type="match status" value="1"/>
</dbReference>
<dbReference type="PATRIC" id="fig|926550.5.peg.1521"/>
<dbReference type="AlphaFoldDB" id="I0I2J4"/>
<accession>I0I2J4</accession>
<evidence type="ECO:0000256" key="3">
    <source>
        <dbReference type="ARBA" id="ARBA00023015"/>
    </source>
</evidence>
<keyword evidence="2" id="KW-0902">Two-component regulatory system</keyword>
<sequence length="242" mass="26736">MTEMSRTPAVILVIEDDHQIRRVVQGYLERAGHRVLTASDGETGLALAFQEKPNLIVLDLMLPGLSGWEITERLRRSRDPALATVYIIMLTARVEEADRVQGLSIGADDYVVKPFSPRELTARVAAALRRLDQAAIAAGAQTLVHGPLRLDPVLRTATLEGATLALTAAEFDLLYALMRHPGRPFTRDELLDVLQAGGAGGEDVFPRTIDVHIKNLRRKLGDSGRRNRFIETVHGVGYRFIQ</sequence>
<dbReference type="GO" id="GO:0000156">
    <property type="term" value="F:phosphorelay response regulator activity"/>
    <property type="evidence" value="ECO:0007669"/>
    <property type="project" value="TreeGrafter"/>
</dbReference>
<protein>
    <submittedName>
        <fullName evidence="10">Putative OmpR family two-component response regulator</fullName>
    </submittedName>
</protein>
<keyword evidence="11" id="KW-1185">Reference proteome</keyword>
<reference evidence="10 11" key="1">
    <citation type="submission" date="2012-02" db="EMBL/GenBank/DDBJ databases">
        <title>Complete genome sequence of Caldilinea aerophila DSM 14535 (= NBRC 102666).</title>
        <authorList>
            <person name="Oguchi A."/>
            <person name="Hosoyama A."/>
            <person name="Sekine M."/>
            <person name="Fukai R."/>
            <person name="Kato Y."/>
            <person name="Nakamura S."/>
            <person name="Hanada S."/>
            <person name="Yamazaki S."/>
            <person name="Fujita N."/>
        </authorList>
    </citation>
    <scope>NUCLEOTIDE SEQUENCE [LARGE SCALE GENOMIC DNA]</scope>
    <source>
        <strain evidence="11">DSM 14535 / JCM 11387 / NBRC 104270 / STL-6-O1</strain>
    </source>
</reference>
<dbReference type="InterPro" id="IPR016032">
    <property type="entry name" value="Sig_transdc_resp-reg_C-effctor"/>
</dbReference>
<feature type="domain" description="Response regulatory" evidence="8">
    <location>
        <begin position="10"/>
        <end position="128"/>
    </location>
</feature>
<feature type="domain" description="OmpR/PhoB-type" evidence="9">
    <location>
        <begin position="140"/>
        <end position="242"/>
    </location>
</feature>
<evidence type="ECO:0000256" key="6">
    <source>
        <dbReference type="PROSITE-ProRule" id="PRU00169"/>
    </source>
</evidence>
<gene>
    <name evidence="10" type="ordered locus">CLDAP_14420</name>
</gene>
<dbReference type="eggNOG" id="COG0745">
    <property type="taxonomic scope" value="Bacteria"/>
</dbReference>
<dbReference type="CDD" id="cd00383">
    <property type="entry name" value="trans_reg_C"/>
    <property type="match status" value="1"/>
</dbReference>
<keyword evidence="5" id="KW-0804">Transcription</keyword>
<dbReference type="STRING" id="926550.CLDAP_14420"/>
<dbReference type="EMBL" id="AP012337">
    <property type="protein sequence ID" value="BAL99481.1"/>
    <property type="molecule type" value="Genomic_DNA"/>
</dbReference>
<dbReference type="InterPro" id="IPR011006">
    <property type="entry name" value="CheY-like_superfamily"/>
</dbReference>
<evidence type="ECO:0000259" key="8">
    <source>
        <dbReference type="PROSITE" id="PS50110"/>
    </source>
</evidence>
<dbReference type="InterPro" id="IPR001867">
    <property type="entry name" value="OmpR/PhoB-type_DNA-bd"/>
</dbReference>
<evidence type="ECO:0000256" key="2">
    <source>
        <dbReference type="ARBA" id="ARBA00023012"/>
    </source>
</evidence>
<keyword evidence="3" id="KW-0805">Transcription regulation</keyword>
<dbReference type="PANTHER" id="PTHR48111:SF4">
    <property type="entry name" value="DNA-BINDING DUAL TRANSCRIPTIONAL REGULATOR OMPR"/>
    <property type="match status" value="1"/>
</dbReference>
<dbReference type="GO" id="GO:0005829">
    <property type="term" value="C:cytosol"/>
    <property type="evidence" value="ECO:0007669"/>
    <property type="project" value="TreeGrafter"/>
</dbReference>
<name>I0I2J4_CALAS</name>
<evidence type="ECO:0000256" key="5">
    <source>
        <dbReference type="ARBA" id="ARBA00023163"/>
    </source>
</evidence>
<dbReference type="SUPFAM" id="SSF46894">
    <property type="entry name" value="C-terminal effector domain of the bipartite response regulators"/>
    <property type="match status" value="1"/>
</dbReference>
<feature type="DNA-binding region" description="OmpR/PhoB-type" evidence="7">
    <location>
        <begin position="140"/>
        <end position="242"/>
    </location>
</feature>
<dbReference type="GO" id="GO:0000976">
    <property type="term" value="F:transcription cis-regulatory region binding"/>
    <property type="evidence" value="ECO:0007669"/>
    <property type="project" value="TreeGrafter"/>
</dbReference>
<dbReference type="Gene3D" id="6.10.250.690">
    <property type="match status" value="1"/>
</dbReference>
<evidence type="ECO:0000313" key="10">
    <source>
        <dbReference type="EMBL" id="BAL99481.1"/>
    </source>
</evidence>
<evidence type="ECO:0000256" key="1">
    <source>
        <dbReference type="ARBA" id="ARBA00022553"/>
    </source>
</evidence>
<proteinExistence type="predicted"/>
<dbReference type="KEGG" id="cap:CLDAP_14420"/>
<dbReference type="Proteomes" id="UP000007880">
    <property type="component" value="Chromosome"/>
</dbReference>
<dbReference type="PROSITE" id="PS51755">
    <property type="entry name" value="OMPR_PHOB"/>
    <property type="match status" value="1"/>
</dbReference>
<dbReference type="SMART" id="SM00448">
    <property type="entry name" value="REC"/>
    <property type="match status" value="1"/>
</dbReference>
<dbReference type="Gene3D" id="1.10.10.10">
    <property type="entry name" value="Winged helix-like DNA-binding domain superfamily/Winged helix DNA-binding domain"/>
    <property type="match status" value="1"/>
</dbReference>
<dbReference type="PANTHER" id="PTHR48111">
    <property type="entry name" value="REGULATOR OF RPOS"/>
    <property type="match status" value="1"/>
</dbReference>
<dbReference type="InterPro" id="IPR039420">
    <property type="entry name" value="WalR-like"/>
</dbReference>
<dbReference type="HOGENOM" id="CLU_000445_30_4_0"/>
<organism evidence="10 11">
    <name type="scientific">Caldilinea aerophila (strain DSM 14535 / JCM 11387 / NBRC 104270 / STL-6-O1)</name>
    <dbReference type="NCBI Taxonomy" id="926550"/>
    <lineage>
        <taxon>Bacteria</taxon>
        <taxon>Bacillati</taxon>
        <taxon>Chloroflexota</taxon>
        <taxon>Caldilineae</taxon>
        <taxon>Caldilineales</taxon>
        <taxon>Caldilineaceae</taxon>
        <taxon>Caldilinea</taxon>
    </lineage>
</organism>
<keyword evidence="4 7" id="KW-0238">DNA-binding</keyword>
<dbReference type="SMART" id="SM00862">
    <property type="entry name" value="Trans_reg_C"/>
    <property type="match status" value="1"/>
</dbReference>
<evidence type="ECO:0000313" key="11">
    <source>
        <dbReference type="Proteomes" id="UP000007880"/>
    </source>
</evidence>